<name>A0A1X7IDD7_9MICO</name>
<evidence type="ECO:0000313" key="1">
    <source>
        <dbReference type="EMBL" id="SMG12203.1"/>
    </source>
</evidence>
<protein>
    <recommendedName>
        <fullName evidence="3">Transcriptional regulator, AbiEi antitoxin, Type IV TA system</fullName>
    </recommendedName>
</protein>
<accession>A0A1X7IDD7</accession>
<evidence type="ECO:0000313" key="2">
    <source>
        <dbReference type="Proteomes" id="UP000193244"/>
    </source>
</evidence>
<reference evidence="2" key="1">
    <citation type="submission" date="2017-04" db="EMBL/GenBank/DDBJ databases">
        <authorList>
            <person name="Varghese N."/>
            <person name="Submissions S."/>
        </authorList>
    </citation>
    <scope>NUCLEOTIDE SEQUENCE [LARGE SCALE GENOMIC DNA]</scope>
    <source>
        <strain evidence="2">VKM Ac-2510</strain>
    </source>
</reference>
<organism evidence="1 2">
    <name type="scientific">Agreia pratensis</name>
    <dbReference type="NCBI Taxonomy" id="150121"/>
    <lineage>
        <taxon>Bacteria</taxon>
        <taxon>Bacillati</taxon>
        <taxon>Actinomycetota</taxon>
        <taxon>Actinomycetes</taxon>
        <taxon>Micrococcales</taxon>
        <taxon>Microbacteriaceae</taxon>
        <taxon>Agreia</taxon>
    </lineage>
</organism>
<keyword evidence="2" id="KW-1185">Reference proteome</keyword>
<dbReference type="EMBL" id="FXAY01000001">
    <property type="protein sequence ID" value="SMG12203.1"/>
    <property type="molecule type" value="Genomic_DNA"/>
</dbReference>
<dbReference type="STRING" id="150121.SAMN06296010_0360"/>
<evidence type="ECO:0008006" key="3">
    <source>
        <dbReference type="Google" id="ProtNLM"/>
    </source>
</evidence>
<sequence>MTGGVASRNTLLSLGATPRMIDHARSVRLLQPIRRGIYASAEADLDQRRAIRLGGKVACLSALRRHRVWAGLDTRLHVCLRRCAHDLRIDEAASVGLSALSRRSDTNFVADPGAPRLHWQRSEPRDVAESSYQRDWLMPPLVSLRQAVLCQNEEHAIASIDSALRTGFITKSQVDRLFTQLPARLQCLRAEIDPTADSGNETVVRVRLRRAGFVVETQFPVPGTSRFDLLIDGVVTLDIDSRRWHRDDAQISWDFDKALCSFGAGLPSLRILPRHIYESWPQTSAVIRRTVSEAKELRDLRRAQSR</sequence>
<dbReference type="Proteomes" id="UP000193244">
    <property type="component" value="Unassembled WGS sequence"/>
</dbReference>
<proteinExistence type="predicted"/>
<dbReference type="AlphaFoldDB" id="A0A1X7IDD7"/>
<gene>
    <name evidence="1" type="ORF">SAMN06296010_0360</name>
</gene>